<evidence type="ECO:0000256" key="1">
    <source>
        <dbReference type="SAM" id="MobiDB-lite"/>
    </source>
</evidence>
<dbReference type="KEGG" id="trs:Terro_2521"/>
<dbReference type="AlphaFoldDB" id="I3ZGQ7"/>
<dbReference type="eggNOG" id="COG4447">
    <property type="taxonomic scope" value="Bacteria"/>
</dbReference>
<accession>I3ZGQ7</accession>
<evidence type="ECO:0000313" key="2">
    <source>
        <dbReference type="EMBL" id="AFL88425.1"/>
    </source>
</evidence>
<dbReference type="InterPro" id="IPR045392">
    <property type="entry name" value="DUF6519"/>
</dbReference>
<keyword evidence="4" id="KW-1185">Reference proteome</keyword>
<dbReference type="KEGG" id="trs:Terro_2157"/>
<feature type="region of interest" description="Disordered" evidence="1">
    <location>
        <begin position="678"/>
        <end position="712"/>
    </location>
</feature>
<dbReference type="Proteomes" id="UP000006056">
    <property type="component" value="Chromosome"/>
</dbReference>
<evidence type="ECO:0000313" key="4">
    <source>
        <dbReference type="Proteomes" id="UP000006056"/>
    </source>
</evidence>
<sequence>MKGDFSRKTFNPGNNYRSVLQQQGRVSVDADFNEEVDILNTRIDSTAASVVGDVARGKNNFSISVKSDGTLSIGPGVLYLHGIPCVNGTECGLGTQPYLPVDNPSQASFPDLTASTSYVVYLRAFERLITAVQDPAIREKALGGADTAVRTQWVWQVRLAPAVLPNPIDCVNASFWQPAFNPGKMTAGTVALATGSSPCVLPPQANFRGLENQLYRVEIHNGGPLATATCKWSRENGSVLTAVIAGSAASGPTAGPVLNVASVGRDADLGFGNQQFVELLDDAIELWGKPQPLSTVKNVTASLNQIELQAAASLPVNFDRAPRLRRWDHTTGDANGIPLATGSITLENGIAVTFSAGDYRAGDYWLIPARTAIDADTGTIEWPVDGSGTHLPLPSRQVEYRQILTAVTWNGSAFALAPGARNCVPQFPVLSAIGAEDVSFDSNCGILAGVTNVDQALEALCAHQGPCTVVVAPPQTAGDPWWDPLLALPAGKDAEICFQAGTFPLSGQGLALTKLGHLKLTGAGNGTKITSTGEACLTFNQCASVIVRDLAVTASATNAPQLNGALTFIDCNDVVVESVTAQTSDDGSVGSACIAVRPQGRRNPATTASLRVRGCTLNVGWQKHGILGVNVLRAQIEDNEIVCNSTQTITVNTVTKSNALIKQLAGVLVSGLRVLAPQKTTPPPAPAPAPTPAPTPVPAPAPTSPQAKKQAGTVNLRETVANKINTFMLPTKHDTSVKVGESSVVFTSDPRFRNAFSTYVAKNAPADATPTATAKNINQLAIDFAKNPQLWQTLPGFVNLVQSFPVTGLRGICLAGSSLREARIVNNSILRFREGVHIGLSHSEVQRGAPDIADNILIQNNRIEVSMLPGDEVAAARLRGPFAIYVGNVNHLMVVDNQTTVKRNNADLPAQAGVVVYGWLGPRIIARGNSVSGFRTGFVVTPSKGMALPLTRLWMVTENIITGGGSIASGPLNPPITSTININ</sequence>
<dbReference type="HOGENOM" id="CLU_303027_0_0_0"/>
<dbReference type="EMBL" id="CP003379">
    <property type="protein sequence ID" value="AFL88767.1"/>
    <property type="molecule type" value="Genomic_DNA"/>
</dbReference>
<dbReference type="SUPFAM" id="SSF51126">
    <property type="entry name" value="Pectin lyase-like"/>
    <property type="match status" value="1"/>
</dbReference>
<dbReference type="OrthoDB" id="134981at2"/>
<dbReference type="SMART" id="SM00710">
    <property type="entry name" value="PbH1"/>
    <property type="match status" value="6"/>
</dbReference>
<dbReference type="InterPro" id="IPR011050">
    <property type="entry name" value="Pectin_lyase_fold/virulence"/>
</dbReference>
<feature type="compositionally biased region" description="Pro residues" evidence="1">
    <location>
        <begin position="680"/>
        <end position="703"/>
    </location>
</feature>
<reference evidence="2 4" key="1">
    <citation type="submission" date="2012-06" db="EMBL/GenBank/DDBJ databases">
        <title>Complete genome of Terriglobus roseus DSM 18391.</title>
        <authorList>
            <consortium name="US DOE Joint Genome Institute (JGI-PGF)"/>
            <person name="Lucas S."/>
            <person name="Copeland A."/>
            <person name="Lapidus A."/>
            <person name="Glavina del Rio T."/>
            <person name="Dalin E."/>
            <person name="Tice H."/>
            <person name="Bruce D."/>
            <person name="Goodwin L."/>
            <person name="Pitluck S."/>
            <person name="Peters L."/>
            <person name="Mikhailova N."/>
            <person name="Munk A.C.C."/>
            <person name="Kyrpides N."/>
            <person name="Mavromatis K."/>
            <person name="Ivanova N."/>
            <person name="Brettin T."/>
            <person name="Detter J.C."/>
            <person name="Han C."/>
            <person name="Larimer F."/>
            <person name="Land M."/>
            <person name="Hauser L."/>
            <person name="Markowitz V."/>
            <person name="Cheng J.-F."/>
            <person name="Hugenholtz P."/>
            <person name="Woyke T."/>
            <person name="Wu D."/>
            <person name="Brambilla E."/>
            <person name="Klenk H.-P."/>
            <person name="Eisen J.A."/>
        </authorList>
    </citation>
    <scope>NUCLEOTIDE SEQUENCE [LARGE SCALE GENOMIC DNA]</scope>
    <source>
        <strain evidence="2">DSM 18391</strain>
        <strain evidence="4">DSM 18391 / NRRL B-41598 / KBS 63</strain>
    </source>
</reference>
<dbReference type="STRING" id="926566.Terro_2157"/>
<protein>
    <recommendedName>
        <fullName evidence="5">Right handed beta helix region</fullName>
    </recommendedName>
</protein>
<evidence type="ECO:0008006" key="5">
    <source>
        <dbReference type="Google" id="ProtNLM"/>
    </source>
</evidence>
<gene>
    <name evidence="2" type="ordered locus">Terro_2157</name>
    <name evidence="3" type="ordered locus">Terro_2521</name>
</gene>
<proteinExistence type="predicted"/>
<dbReference type="EMBL" id="CP003379">
    <property type="protein sequence ID" value="AFL88425.1"/>
    <property type="molecule type" value="Genomic_DNA"/>
</dbReference>
<dbReference type="InterPro" id="IPR012334">
    <property type="entry name" value="Pectin_lyas_fold"/>
</dbReference>
<dbReference type="Pfam" id="PF20129">
    <property type="entry name" value="DUF6519"/>
    <property type="match status" value="2"/>
</dbReference>
<dbReference type="PATRIC" id="fig|926566.3.peg.2127"/>
<name>I3ZGQ7_TERRK</name>
<dbReference type="Gene3D" id="2.160.20.10">
    <property type="entry name" value="Single-stranded right-handed beta-helix, Pectin lyase-like"/>
    <property type="match status" value="1"/>
</dbReference>
<dbReference type="InterPro" id="IPR006626">
    <property type="entry name" value="PbH1"/>
</dbReference>
<evidence type="ECO:0000313" key="3">
    <source>
        <dbReference type="EMBL" id="AFL88767.1"/>
    </source>
</evidence>
<organism evidence="2 4">
    <name type="scientific">Terriglobus roseus (strain DSM 18391 / NRRL B-41598 / KBS 63)</name>
    <dbReference type="NCBI Taxonomy" id="926566"/>
    <lineage>
        <taxon>Bacteria</taxon>
        <taxon>Pseudomonadati</taxon>
        <taxon>Acidobacteriota</taxon>
        <taxon>Terriglobia</taxon>
        <taxon>Terriglobales</taxon>
        <taxon>Acidobacteriaceae</taxon>
        <taxon>Terriglobus</taxon>
    </lineage>
</organism>
<dbReference type="RefSeq" id="WP_014785994.1">
    <property type="nucleotide sequence ID" value="NC_018014.1"/>
</dbReference>